<dbReference type="InterPro" id="IPR003593">
    <property type="entry name" value="AAA+_ATPase"/>
</dbReference>
<evidence type="ECO:0000256" key="2">
    <source>
        <dbReference type="ARBA" id="ARBA00022475"/>
    </source>
</evidence>
<keyword evidence="7" id="KW-0406">Ion transport</keyword>
<gene>
    <name evidence="10" type="ORF">PG915_05315</name>
</gene>
<dbReference type="GO" id="GO:0016887">
    <property type="term" value="F:ATP hydrolysis activity"/>
    <property type="evidence" value="ECO:0007669"/>
    <property type="project" value="InterPro"/>
</dbReference>
<dbReference type="Pfam" id="PF00005">
    <property type="entry name" value="ABC_tran"/>
    <property type="match status" value="1"/>
</dbReference>
<evidence type="ECO:0000256" key="6">
    <source>
        <dbReference type="ARBA" id="ARBA00023004"/>
    </source>
</evidence>
<sequence length="324" mass="35926">MSLSIKNLNKSFGDVSALRDINLSLNQGELAALVGPSGCGKTTLLRSIAGLEHPSSGQIKINERSVFDGELNESIAIQDRKLGMVFQDFALWPHLTVYENIAFGLRARKDTKDLDKRVNDALAQVQLASFAKRFPSQLSGGQQQRVSIARAIVTKPQLILLDEPLSALDAVLKDQIQHLLLQILKDNQLTAVYVTHDQAEAMSMADKVVIMNAGQVEQFDSPEAIYHHPKSEFVAQFIGKSNRLPSPQGHAFIRMEKLKPHAAANDNDLQFEGSIINARFQGQHYLVEANVAGEKWHFFASQRPTPGEVISLYCAPEDIQRIHL</sequence>
<keyword evidence="4" id="KW-0547">Nucleotide-binding</keyword>
<dbReference type="GO" id="GO:0005524">
    <property type="term" value="F:ATP binding"/>
    <property type="evidence" value="ECO:0007669"/>
    <property type="project" value="UniProtKB-KW"/>
</dbReference>
<proteinExistence type="predicted"/>
<evidence type="ECO:0000259" key="9">
    <source>
        <dbReference type="PROSITE" id="PS50893"/>
    </source>
</evidence>
<dbReference type="GO" id="GO:0015408">
    <property type="term" value="F:ABC-type ferric iron transporter activity"/>
    <property type="evidence" value="ECO:0007669"/>
    <property type="project" value="InterPro"/>
</dbReference>
<evidence type="ECO:0000256" key="4">
    <source>
        <dbReference type="ARBA" id="ARBA00022741"/>
    </source>
</evidence>
<evidence type="ECO:0000256" key="8">
    <source>
        <dbReference type="ARBA" id="ARBA00023136"/>
    </source>
</evidence>
<dbReference type="PANTHER" id="PTHR42781:SF4">
    <property type="entry name" value="SPERMIDINE_PUTRESCINE IMPORT ATP-BINDING PROTEIN POTA"/>
    <property type="match status" value="1"/>
</dbReference>
<name>A0AAU8BJX8_9VIBR</name>
<dbReference type="GO" id="GO:0015697">
    <property type="term" value="P:quaternary ammonium group transport"/>
    <property type="evidence" value="ECO:0007669"/>
    <property type="project" value="UniProtKB-ARBA"/>
</dbReference>
<feature type="domain" description="ABC transporter" evidence="9">
    <location>
        <begin position="3"/>
        <end position="238"/>
    </location>
</feature>
<accession>A0AAU8BJX8</accession>
<dbReference type="InterPro" id="IPR027417">
    <property type="entry name" value="P-loop_NTPase"/>
</dbReference>
<evidence type="ECO:0000256" key="5">
    <source>
        <dbReference type="ARBA" id="ARBA00022840"/>
    </source>
</evidence>
<dbReference type="KEGG" id="vck:PG915_05315"/>
<keyword evidence="1" id="KW-0813">Transport</keyword>
<dbReference type="GO" id="GO:0016020">
    <property type="term" value="C:membrane"/>
    <property type="evidence" value="ECO:0007669"/>
    <property type="project" value="InterPro"/>
</dbReference>
<keyword evidence="3" id="KW-0410">Iron transport</keyword>
<evidence type="ECO:0000256" key="7">
    <source>
        <dbReference type="ARBA" id="ARBA00023065"/>
    </source>
</evidence>
<keyword evidence="8" id="KW-0472">Membrane</keyword>
<dbReference type="RefSeq" id="WP_353498178.1">
    <property type="nucleotide sequence ID" value="NZ_CP115920.1"/>
</dbReference>
<dbReference type="AlphaFoldDB" id="A0AAU8BJX8"/>
<dbReference type="FunFam" id="3.40.50.300:FF:000425">
    <property type="entry name" value="Probable ABC transporter, ATP-binding subunit"/>
    <property type="match status" value="1"/>
</dbReference>
<dbReference type="SMART" id="SM00382">
    <property type="entry name" value="AAA"/>
    <property type="match status" value="1"/>
</dbReference>
<keyword evidence="5 10" id="KW-0067">ATP-binding</keyword>
<evidence type="ECO:0000256" key="1">
    <source>
        <dbReference type="ARBA" id="ARBA00022448"/>
    </source>
</evidence>
<evidence type="ECO:0000256" key="3">
    <source>
        <dbReference type="ARBA" id="ARBA00022496"/>
    </source>
</evidence>
<dbReference type="CDD" id="cd03259">
    <property type="entry name" value="ABC_Carb_Solutes_like"/>
    <property type="match status" value="1"/>
</dbReference>
<dbReference type="PROSITE" id="PS00211">
    <property type="entry name" value="ABC_TRANSPORTER_1"/>
    <property type="match status" value="1"/>
</dbReference>
<dbReference type="SUPFAM" id="SSF52540">
    <property type="entry name" value="P-loop containing nucleoside triphosphate hydrolases"/>
    <property type="match status" value="1"/>
</dbReference>
<keyword evidence="2" id="KW-1003">Cell membrane</keyword>
<evidence type="ECO:0000313" key="10">
    <source>
        <dbReference type="EMBL" id="XCD16954.1"/>
    </source>
</evidence>
<dbReference type="PROSITE" id="PS50893">
    <property type="entry name" value="ABC_TRANSPORTER_2"/>
    <property type="match status" value="1"/>
</dbReference>
<dbReference type="InterPro" id="IPR050093">
    <property type="entry name" value="ABC_SmlMolc_Importer"/>
</dbReference>
<protein>
    <submittedName>
        <fullName evidence="10">ABC transporter ATP-binding protein</fullName>
    </submittedName>
</protein>
<dbReference type="InterPro" id="IPR017871">
    <property type="entry name" value="ABC_transporter-like_CS"/>
</dbReference>
<organism evidence="10">
    <name type="scientific">Vibrio chaetopteri</name>
    <dbReference type="NCBI Taxonomy" id="3016528"/>
    <lineage>
        <taxon>Bacteria</taxon>
        <taxon>Pseudomonadati</taxon>
        <taxon>Pseudomonadota</taxon>
        <taxon>Gammaproteobacteria</taxon>
        <taxon>Vibrionales</taxon>
        <taxon>Vibrionaceae</taxon>
        <taxon>Vibrio</taxon>
    </lineage>
</organism>
<dbReference type="EMBL" id="CP115920">
    <property type="protein sequence ID" value="XCD16954.1"/>
    <property type="molecule type" value="Genomic_DNA"/>
</dbReference>
<dbReference type="Gene3D" id="3.40.50.300">
    <property type="entry name" value="P-loop containing nucleotide triphosphate hydrolases"/>
    <property type="match status" value="1"/>
</dbReference>
<reference evidence="10" key="1">
    <citation type="submission" date="2023-01" db="EMBL/GenBank/DDBJ databases">
        <title>Vibrio sp. CB1-14 genome sequencing.</title>
        <authorList>
            <person name="Otstavnykh N."/>
            <person name="Isaeva M."/>
            <person name="Meleshko D."/>
        </authorList>
    </citation>
    <scope>NUCLEOTIDE SEQUENCE</scope>
    <source>
        <strain evidence="10">CB1-14</strain>
    </source>
</reference>
<dbReference type="InterPro" id="IPR015853">
    <property type="entry name" value="ABC_transpr_FbpC"/>
</dbReference>
<dbReference type="PANTHER" id="PTHR42781">
    <property type="entry name" value="SPERMIDINE/PUTRESCINE IMPORT ATP-BINDING PROTEIN POTA"/>
    <property type="match status" value="1"/>
</dbReference>
<keyword evidence="6" id="KW-0408">Iron</keyword>
<dbReference type="InterPro" id="IPR003439">
    <property type="entry name" value="ABC_transporter-like_ATP-bd"/>
</dbReference>